<gene>
    <name evidence="5" type="ORF">A2368_00655</name>
</gene>
<accession>A0A1F5FHB6</accession>
<dbReference type="InterPro" id="IPR027417">
    <property type="entry name" value="P-loop_NTPase"/>
</dbReference>
<dbReference type="AlphaFoldDB" id="A0A1F5FHB6"/>
<comment type="caution">
    <text evidence="5">The sequence shown here is derived from an EMBL/GenBank/DDBJ whole genome shotgun (WGS) entry which is preliminary data.</text>
</comment>
<dbReference type="CDD" id="cd03255">
    <property type="entry name" value="ABC_MJ0796_LolCDE_FtsE"/>
    <property type="match status" value="1"/>
</dbReference>
<keyword evidence="3 5" id="KW-0067">ATP-binding</keyword>
<dbReference type="Gene3D" id="3.40.50.300">
    <property type="entry name" value="P-loop containing nucleotide triphosphate hydrolases"/>
    <property type="match status" value="1"/>
</dbReference>
<dbReference type="InterPro" id="IPR017871">
    <property type="entry name" value="ABC_transporter-like_CS"/>
</dbReference>
<dbReference type="InterPro" id="IPR003593">
    <property type="entry name" value="AAA+_ATPase"/>
</dbReference>
<dbReference type="Pfam" id="PF00005">
    <property type="entry name" value="ABC_tran"/>
    <property type="match status" value="1"/>
</dbReference>
<keyword evidence="1" id="KW-0813">Transport</keyword>
<dbReference type="PROSITE" id="PS00211">
    <property type="entry name" value="ABC_TRANSPORTER_1"/>
    <property type="match status" value="1"/>
</dbReference>
<sequence>MVAKNSQPVLSLKNISKSYQMDGVTVTALAGIDLDIYPGDFLAILGPSGSGKSTLMHIAGFLDKPTSGDVYINGQKVFGFSESRLADIRNKTIGFIFQQFNLLPRTSSLDNVALPLVYSRVSETNRKAKAAAMLDLVGLSERMKNHPNQLSGGQQQRVAIARALVNDPQIIFADEPTGNLDSKSGDEIMAFLTELNKQGRTIILVTHEQEVADHAHRTVYIKDGRIISDKISLKKKSSIAAR</sequence>
<dbReference type="Proteomes" id="UP000176682">
    <property type="component" value="Unassembled WGS sequence"/>
</dbReference>
<evidence type="ECO:0000256" key="2">
    <source>
        <dbReference type="ARBA" id="ARBA00022741"/>
    </source>
</evidence>
<dbReference type="PANTHER" id="PTHR24220">
    <property type="entry name" value="IMPORT ATP-BINDING PROTEIN"/>
    <property type="match status" value="1"/>
</dbReference>
<dbReference type="FunFam" id="3.40.50.300:FF:000032">
    <property type="entry name" value="Export ABC transporter ATP-binding protein"/>
    <property type="match status" value="1"/>
</dbReference>
<dbReference type="GO" id="GO:0098796">
    <property type="term" value="C:membrane protein complex"/>
    <property type="evidence" value="ECO:0007669"/>
    <property type="project" value="UniProtKB-ARBA"/>
</dbReference>
<dbReference type="GO" id="GO:0005524">
    <property type="term" value="F:ATP binding"/>
    <property type="evidence" value="ECO:0007669"/>
    <property type="project" value="UniProtKB-KW"/>
</dbReference>
<name>A0A1F5FHB6_9BACT</name>
<dbReference type="GO" id="GO:0016887">
    <property type="term" value="F:ATP hydrolysis activity"/>
    <property type="evidence" value="ECO:0007669"/>
    <property type="project" value="InterPro"/>
</dbReference>
<dbReference type="EMBL" id="MFAM01000027">
    <property type="protein sequence ID" value="OGD79039.1"/>
    <property type="molecule type" value="Genomic_DNA"/>
</dbReference>
<dbReference type="PROSITE" id="PS50893">
    <property type="entry name" value="ABC_TRANSPORTER_2"/>
    <property type="match status" value="1"/>
</dbReference>
<dbReference type="SUPFAM" id="SSF52540">
    <property type="entry name" value="P-loop containing nucleoside triphosphate hydrolases"/>
    <property type="match status" value="1"/>
</dbReference>
<evidence type="ECO:0000313" key="5">
    <source>
        <dbReference type="EMBL" id="OGD79039.1"/>
    </source>
</evidence>
<dbReference type="SMART" id="SM00382">
    <property type="entry name" value="AAA"/>
    <property type="match status" value="1"/>
</dbReference>
<evidence type="ECO:0000256" key="3">
    <source>
        <dbReference type="ARBA" id="ARBA00022840"/>
    </source>
</evidence>
<organism evidence="5 6">
    <name type="scientific">Candidatus Collierbacteria bacterium RIFOXYB1_FULL_49_13</name>
    <dbReference type="NCBI Taxonomy" id="1817728"/>
    <lineage>
        <taxon>Bacteria</taxon>
        <taxon>Candidatus Collieribacteriota</taxon>
    </lineage>
</organism>
<dbReference type="GO" id="GO:0005886">
    <property type="term" value="C:plasma membrane"/>
    <property type="evidence" value="ECO:0007669"/>
    <property type="project" value="TreeGrafter"/>
</dbReference>
<evidence type="ECO:0000256" key="1">
    <source>
        <dbReference type="ARBA" id="ARBA00022448"/>
    </source>
</evidence>
<dbReference type="PANTHER" id="PTHR24220:SF86">
    <property type="entry name" value="ABC TRANSPORTER ABCH.1"/>
    <property type="match status" value="1"/>
</dbReference>
<evidence type="ECO:0000313" key="6">
    <source>
        <dbReference type="Proteomes" id="UP000176682"/>
    </source>
</evidence>
<protein>
    <submittedName>
        <fullName evidence="5">Macrolide ABC transporter ATP-binding protein</fullName>
    </submittedName>
</protein>
<evidence type="ECO:0000259" key="4">
    <source>
        <dbReference type="PROSITE" id="PS50893"/>
    </source>
</evidence>
<keyword evidence="2" id="KW-0547">Nucleotide-binding</keyword>
<feature type="domain" description="ABC transporter" evidence="4">
    <location>
        <begin position="10"/>
        <end position="239"/>
    </location>
</feature>
<dbReference type="GO" id="GO:0022857">
    <property type="term" value="F:transmembrane transporter activity"/>
    <property type="evidence" value="ECO:0007669"/>
    <property type="project" value="TreeGrafter"/>
</dbReference>
<proteinExistence type="predicted"/>
<dbReference type="InterPro" id="IPR015854">
    <property type="entry name" value="ABC_transpr_LolD-like"/>
</dbReference>
<dbReference type="InterPro" id="IPR003439">
    <property type="entry name" value="ABC_transporter-like_ATP-bd"/>
</dbReference>
<reference evidence="5 6" key="1">
    <citation type="journal article" date="2016" name="Nat. Commun.">
        <title>Thousands of microbial genomes shed light on interconnected biogeochemical processes in an aquifer system.</title>
        <authorList>
            <person name="Anantharaman K."/>
            <person name="Brown C.T."/>
            <person name="Hug L.A."/>
            <person name="Sharon I."/>
            <person name="Castelle C.J."/>
            <person name="Probst A.J."/>
            <person name="Thomas B.C."/>
            <person name="Singh A."/>
            <person name="Wilkins M.J."/>
            <person name="Karaoz U."/>
            <person name="Brodie E.L."/>
            <person name="Williams K.H."/>
            <person name="Hubbard S.S."/>
            <person name="Banfield J.F."/>
        </authorList>
    </citation>
    <scope>NUCLEOTIDE SEQUENCE [LARGE SCALE GENOMIC DNA]</scope>
</reference>
<dbReference type="InterPro" id="IPR017911">
    <property type="entry name" value="MacB-like_ATP-bd"/>
</dbReference>